<evidence type="ECO:0000313" key="3">
    <source>
        <dbReference type="Proteomes" id="UP001209570"/>
    </source>
</evidence>
<proteinExistence type="predicted"/>
<protein>
    <recommendedName>
        <fullName evidence="4">Ankyrin repeat domain-containing protein</fullName>
    </recommendedName>
</protein>
<dbReference type="AlphaFoldDB" id="A0AAD5Q4K6"/>
<gene>
    <name evidence="2" type="ORF">P43SY_011686</name>
</gene>
<dbReference type="InterPro" id="IPR036770">
    <property type="entry name" value="Ankyrin_rpt-contain_sf"/>
</dbReference>
<evidence type="ECO:0000313" key="2">
    <source>
        <dbReference type="EMBL" id="KAJ0389590.1"/>
    </source>
</evidence>
<comment type="caution">
    <text evidence="2">The sequence shown here is derived from an EMBL/GenBank/DDBJ whole genome shotgun (WGS) entry which is preliminary data.</text>
</comment>
<dbReference type="PROSITE" id="PS50297">
    <property type="entry name" value="ANK_REP_REGION"/>
    <property type="match status" value="1"/>
</dbReference>
<name>A0AAD5Q4K6_PYTIN</name>
<keyword evidence="3" id="KW-1185">Reference proteome</keyword>
<reference evidence="2" key="1">
    <citation type="submission" date="2021-12" db="EMBL/GenBank/DDBJ databases">
        <title>Prjna785345.</title>
        <authorList>
            <person name="Rujirawat T."/>
            <person name="Krajaejun T."/>
        </authorList>
    </citation>
    <scope>NUCLEOTIDE SEQUENCE</scope>
    <source>
        <strain evidence="2">Pi057C3</strain>
    </source>
</reference>
<dbReference type="PROSITE" id="PS50088">
    <property type="entry name" value="ANK_REPEAT"/>
    <property type="match status" value="1"/>
</dbReference>
<evidence type="ECO:0000256" key="1">
    <source>
        <dbReference type="PROSITE-ProRule" id="PRU00023"/>
    </source>
</evidence>
<dbReference type="InterPro" id="IPR002110">
    <property type="entry name" value="Ankyrin_rpt"/>
</dbReference>
<dbReference type="Pfam" id="PF00023">
    <property type="entry name" value="Ank"/>
    <property type="match status" value="1"/>
</dbReference>
<evidence type="ECO:0008006" key="4">
    <source>
        <dbReference type="Google" id="ProtNLM"/>
    </source>
</evidence>
<sequence>MLKALLFTNGDPNARMINGTTPLHLAVQLERRDLVQDLLLMGADPMLRNFTDQTAIDMATARQLTNITTLLVEAAHSLPVQRELKRQQQALEKPAKQTT</sequence>
<organism evidence="2 3">
    <name type="scientific">Pythium insidiosum</name>
    <name type="common">Pythiosis disease agent</name>
    <dbReference type="NCBI Taxonomy" id="114742"/>
    <lineage>
        <taxon>Eukaryota</taxon>
        <taxon>Sar</taxon>
        <taxon>Stramenopiles</taxon>
        <taxon>Oomycota</taxon>
        <taxon>Peronosporomycetes</taxon>
        <taxon>Pythiales</taxon>
        <taxon>Pythiaceae</taxon>
        <taxon>Pythium</taxon>
    </lineage>
</organism>
<dbReference type="SUPFAM" id="SSF48403">
    <property type="entry name" value="Ankyrin repeat"/>
    <property type="match status" value="1"/>
</dbReference>
<feature type="repeat" description="ANK" evidence="1">
    <location>
        <begin position="18"/>
        <end position="50"/>
    </location>
</feature>
<keyword evidence="1" id="KW-0040">ANK repeat</keyword>
<accession>A0AAD5Q4K6</accession>
<dbReference type="Gene3D" id="1.25.40.20">
    <property type="entry name" value="Ankyrin repeat-containing domain"/>
    <property type="match status" value="1"/>
</dbReference>
<dbReference type="Proteomes" id="UP001209570">
    <property type="component" value="Unassembled WGS sequence"/>
</dbReference>
<dbReference type="EMBL" id="JAKCXM010003496">
    <property type="protein sequence ID" value="KAJ0389590.1"/>
    <property type="molecule type" value="Genomic_DNA"/>
</dbReference>